<reference evidence="2" key="1">
    <citation type="journal article" date="2005" name="Nature">
        <title>The map-based sequence of the rice genome.</title>
        <authorList>
            <consortium name="International rice genome sequencing project (IRGSP)"/>
            <person name="Matsumoto T."/>
            <person name="Wu J."/>
            <person name="Kanamori H."/>
            <person name="Katayose Y."/>
            <person name="Fujisawa M."/>
            <person name="Namiki N."/>
            <person name="Mizuno H."/>
            <person name="Yamamoto K."/>
            <person name="Antonio B.A."/>
            <person name="Baba T."/>
            <person name="Sakata K."/>
            <person name="Nagamura Y."/>
            <person name="Aoki H."/>
            <person name="Arikawa K."/>
            <person name="Arita K."/>
            <person name="Bito T."/>
            <person name="Chiden Y."/>
            <person name="Fujitsuka N."/>
            <person name="Fukunaka R."/>
            <person name="Hamada M."/>
            <person name="Harada C."/>
            <person name="Hayashi A."/>
            <person name="Hijishita S."/>
            <person name="Honda M."/>
            <person name="Hosokawa S."/>
            <person name="Ichikawa Y."/>
            <person name="Idonuma A."/>
            <person name="Iijima M."/>
            <person name="Ikeda M."/>
            <person name="Ikeno M."/>
            <person name="Ito K."/>
            <person name="Ito S."/>
            <person name="Ito T."/>
            <person name="Ito Y."/>
            <person name="Ito Y."/>
            <person name="Iwabuchi A."/>
            <person name="Kamiya K."/>
            <person name="Karasawa W."/>
            <person name="Kurita K."/>
            <person name="Katagiri S."/>
            <person name="Kikuta A."/>
            <person name="Kobayashi H."/>
            <person name="Kobayashi N."/>
            <person name="Machita K."/>
            <person name="Maehara T."/>
            <person name="Masukawa M."/>
            <person name="Mizubayashi T."/>
            <person name="Mukai Y."/>
            <person name="Nagasaki H."/>
            <person name="Nagata Y."/>
            <person name="Naito S."/>
            <person name="Nakashima M."/>
            <person name="Nakama Y."/>
            <person name="Nakamichi Y."/>
            <person name="Nakamura M."/>
            <person name="Meguro A."/>
            <person name="Negishi M."/>
            <person name="Ohta I."/>
            <person name="Ohta T."/>
            <person name="Okamoto M."/>
            <person name="Ono N."/>
            <person name="Saji S."/>
            <person name="Sakaguchi M."/>
            <person name="Sakai K."/>
            <person name="Shibata M."/>
            <person name="Shimokawa T."/>
            <person name="Song J."/>
            <person name="Takazaki Y."/>
            <person name="Terasawa K."/>
            <person name="Tsugane M."/>
            <person name="Tsuji K."/>
            <person name="Ueda S."/>
            <person name="Waki K."/>
            <person name="Yamagata H."/>
            <person name="Yamamoto M."/>
            <person name="Yamamoto S."/>
            <person name="Yamane H."/>
            <person name="Yoshiki S."/>
            <person name="Yoshihara R."/>
            <person name="Yukawa K."/>
            <person name="Zhong H."/>
            <person name="Yano M."/>
            <person name="Yuan Q."/>
            <person name="Ouyang S."/>
            <person name="Liu J."/>
            <person name="Jones K.M."/>
            <person name="Gansberger K."/>
            <person name="Moffat K."/>
            <person name="Hill J."/>
            <person name="Bera J."/>
            <person name="Fadrosh D."/>
            <person name="Jin S."/>
            <person name="Johri S."/>
            <person name="Kim M."/>
            <person name="Overton L."/>
            <person name="Reardon M."/>
            <person name="Tsitrin T."/>
            <person name="Vuong H."/>
            <person name="Weaver B."/>
            <person name="Ciecko A."/>
            <person name="Tallon L."/>
            <person name="Jackson J."/>
            <person name="Pai G."/>
            <person name="Aken S.V."/>
            <person name="Utterback T."/>
            <person name="Reidmuller S."/>
            <person name="Feldblyum T."/>
            <person name="Hsiao J."/>
            <person name="Zismann V."/>
            <person name="Iobst S."/>
            <person name="de Vazeille A.R."/>
            <person name="Buell C.R."/>
            <person name="Ying K."/>
            <person name="Li Y."/>
            <person name="Lu T."/>
            <person name="Huang Y."/>
            <person name="Zhao Q."/>
            <person name="Feng Q."/>
            <person name="Zhang L."/>
            <person name="Zhu J."/>
            <person name="Weng Q."/>
            <person name="Mu J."/>
            <person name="Lu Y."/>
            <person name="Fan D."/>
            <person name="Liu Y."/>
            <person name="Guan J."/>
            <person name="Zhang Y."/>
            <person name="Yu S."/>
            <person name="Liu X."/>
            <person name="Zhang Y."/>
            <person name="Hong G."/>
            <person name="Han B."/>
            <person name="Choisne N."/>
            <person name="Demange N."/>
            <person name="Orjeda G."/>
            <person name="Samain S."/>
            <person name="Cattolico L."/>
            <person name="Pelletier E."/>
            <person name="Couloux A."/>
            <person name="Segurens B."/>
            <person name="Wincker P."/>
            <person name="D'Hont A."/>
            <person name="Scarpelli C."/>
            <person name="Weissenbach J."/>
            <person name="Salanoubat M."/>
            <person name="Quetier F."/>
            <person name="Yu Y."/>
            <person name="Kim H.R."/>
            <person name="Rambo T."/>
            <person name="Currie J."/>
            <person name="Collura K."/>
            <person name="Luo M."/>
            <person name="Yang T."/>
            <person name="Ammiraju J.S.S."/>
            <person name="Engler F."/>
            <person name="Soderlund C."/>
            <person name="Wing R.A."/>
            <person name="Palmer L.E."/>
            <person name="de la Bastide M."/>
            <person name="Spiegel L."/>
            <person name="Nascimento L."/>
            <person name="Zutavern T."/>
            <person name="O'Shaughnessy A."/>
            <person name="Dike S."/>
            <person name="Dedhia N."/>
            <person name="Preston R."/>
            <person name="Balija V."/>
            <person name="McCombie W.R."/>
            <person name="Chow T."/>
            <person name="Chen H."/>
            <person name="Chung M."/>
            <person name="Chen C."/>
            <person name="Shaw J."/>
            <person name="Wu H."/>
            <person name="Hsiao K."/>
            <person name="Chao Y."/>
            <person name="Chu M."/>
            <person name="Cheng C."/>
            <person name="Hour A."/>
            <person name="Lee P."/>
            <person name="Lin S."/>
            <person name="Lin Y."/>
            <person name="Liou J."/>
            <person name="Liu S."/>
            <person name="Hsing Y."/>
            <person name="Raghuvanshi S."/>
            <person name="Mohanty A."/>
            <person name="Bharti A.K."/>
            <person name="Gaur A."/>
            <person name="Gupta V."/>
            <person name="Kumar D."/>
            <person name="Ravi V."/>
            <person name="Vij S."/>
            <person name="Kapur A."/>
            <person name="Khurana P."/>
            <person name="Khurana P."/>
            <person name="Khurana J.P."/>
            <person name="Tyagi A.K."/>
            <person name="Gaikwad K."/>
            <person name="Singh A."/>
            <person name="Dalal V."/>
            <person name="Srivastava S."/>
            <person name="Dixit A."/>
            <person name="Pal A.K."/>
            <person name="Ghazi I.A."/>
            <person name="Yadav M."/>
            <person name="Pandit A."/>
            <person name="Bhargava A."/>
            <person name="Sureshbabu K."/>
            <person name="Batra K."/>
            <person name="Sharma T.R."/>
            <person name="Mohapatra T."/>
            <person name="Singh N.K."/>
            <person name="Messing J."/>
            <person name="Nelson A.B."/>
            <person name="Fuks G."/>
            <person name="Kavchok S."/>
            <person name="Keizer G."/>
            <person name="Linton E."/>
            <person name="Llaca V."/>
            <person name="Song R."/>
            <person name="Tanyolac B."/>
            <person name="Young S."/>
            <person name="Ho-Il K."/>
            <person name="Hahn J.H."/>
            <person name="Sangsakoo G."/>
            <person name="Vanavichit A."/>
            <person name="de Mattos Luiz.A.T."/>
            <person name="Zimmer P.D."/>
            <person name="Malone G."/>
            <person name="Dellagostin O."/>
            <person name="de Oliveira A.C."/>
            <person name="Bevan M."/>
            <person name="Bancroft I."/>
            <person name="Minx P."/>
            <person name="Cordum H."/>
            <person name="Wilson R."/>
            <person name="Cheng Z."/>
            <person name="Jin W."/>
            <person name="Jiang J."/>
            <person name="Leong S.A."/>
            <person name="Iwama H."/>
            <person name="Gojobori T."/>
            <person name="Itoh T."/>
            <person name="Niimura Y."/>
            <person name="Fujii Y."/>
            <person name="Habara T."/>
            <person name="Sakai H."/>
            <person name="Sato Y."/>
            <person name="Wilson G."/>
            <person name="Kumar K."/>
            <person name="McCouch S."/>
            <person name="Juretic N."/>
            <person name="Hoen D."/>
            <person name="Wright S."/>
            <person name="Bruskiewich R."/>
            <person name="Bureau T."/>
            <person name="Miyao A."/>
            <person name="Hirochika H."/>
            <person name="Nishikawa T."/>
            <person name="Kadowaki K."/>
            <person name="Sugiura M."/>
            <person name="Burr B."/>
            <person name="Sasaki T."/>
        </authorList>
    </citation>
    <scope>NUCLEOTIDE SEQUENCE [LARGE SCALE GENOMIC DNA]</scope>
    <source>
        <strain evidence="2">cv. Nipponbare</strain>
    </source>
</reference>
<evidence type="ECO:0000313" key="1">
    <source>
        <dbReference type="EMBL" id="AAS07226.1"/>
    </source>
</evidence>
<dbReference type="AlphaFoldDB" id="Q75HK1"/>
<proteinExistence type="predicted"/>
<sequence length="77" mass="8747">MEMAAPGRGDDLEELITRLVDVTVVALMIWRRCSTTAARRSPRAAWRGQAFRLVRFASWCNATWDEDRVNTVTSAPH</sequence>
<organism evidence="1 2">
    <name type="scientific">Oryza sativa subsp. japonica</name>
    <name type="common">Rice</name>
    <dbReference type="NCBI Taxonomy" id="39947"/>
    <lineage>
        <taxon>Eukaryota</taxon>
        <taxon>Viridiplantae</taxon>
        <taxon>Streptophyta</taxon>
        <taxon>Embryophyta</taxon>
        <taxon>Tracheophyta</taxon>
        <taxon>Spermatophyta</taxon>
        <taxon>Magnoliopsida</taxon>
        <taxon>Liliopsida</taxon>
        <taxon>Poales</taxon>
        <taxon>Poaceae</taxon>
        <taxon>BOP clade</taxon>
        <taxon>Oryzoideae</taxon>
        <taxon>Oryzeae</taxon>
        <taxon>Oryzinae</taxon>
        <taxon>Oryza</taxon>
        <taxon>Oryza sativa</taxon>
    </lineage>
</organism>
<reference evidence="2" key="2">
    <citation type="journal article" date="2008" name="Nucleic Acids Res.">
        <title>The rice annotation project database (RAP-DB): 2008 update.</title>
        <authorList>
            <consortium name="The rice annotation project (RAP)"/>
        </authorList>
    </citation>
    <scope>GENOME REANNOTATION</scope>
    <source>
        <strain evidence="2">cv. Nipponbare</strain>
    </source>
</reference>
<dbReference type="Proteomes" id="UP000000763">
    <property type="component" value="Chromosome 3"/>
</dbReference>
<evidence type="ECO:0000313" key="2">
    <source>
        <dbReference type="Proteomes" id="UP000000763"/>
    </source>
</evidence>
<accession>Q75HK1</accession>
<protein>
    <submittedName>
        <fullName evidence="1">Uncharacterized protein</fullName>
    </submittedName>
</protein>
<dbReference type="EMBL" id="AC135563">
    <property type="protein sequence ID" value="AAS07226.1"/>
    <property type="molecule type" value="Genomic_DNA"/>
</dbReference>
<gene>
    <name evidence="1" type="primary">OSJNBb0015I02.4</name>
</gene>
<name>Q75HK1_ORYSJ</name>